<dbReference type="PANTHER" id="PTHR12869">
    <property type="entry name" value="SMALL SEVEN TRANSMEMBRANE DOMAIN-CONTAINING PROTEIN"/>
    <property type="match status" value="1"/>
</dbReference>
<evidence type="ECO:0000256" key="6">
    <source>
        <dbReference type="ARBA" id="ARBA00022989"/>
    </source>
</evidence>
<proteinExistence type="inferred from homology"/>
<dbReference type="PANTHER" id="PTHR12869:SF0">
    <property type="entry name" value="BOS COMPLEX SUBUNIT TMEM147"/>
    <property type="match status" value="1"/>
</dbReference>
<evidence type="ECO:0000256" key="1">
    <source>
        <dbReference type="ARBA" id="ARBA00004477"/>
    </source>
</evidence>
<evidence type="ECO:0000256" key="2">
    <source>
        <dbReference type="ARBA" id="ARBA00004651"/>
    </source>
</evidence>
<dbReference type="InterPro" id="IPR019164">
    <property type="entry name" value="TMEM147"/>
</dbReference>
<feature type="transmembrane region" description="Helical" evidence="11">
    <location>
        <begin position="191"/>
        <end position="212"/>
    </location>
</feature>
<feature type="transmembrane region" description="Helical" evidence="11">
    <location>
        <begin position="28"/>
        <end position="51"/>
    </location>
</feature>
<keyword evidence="5" id="KW-0256">Endoplasmic reticulum</keyword>
<accession>A0A7S4PAY0</accession>
<protein>
    <recommendedName>
        <fullName evidence="9">BOS complex subunit TMEM147</fullName>
    </recommendedName>
    <alternativeName>
        <fullName evidence="10">Transmembrane protein 147</fullName>
    </alternativeName>
</protein>
<evidence type="ECO:0000256" key="10">
    <source>
        <dbReference type="ARBA" id="ARBA00034899"/>
    </source>
</evidence>
<organism evidence="12">
    <name type="scientific">Guillardia theta</name>
    <name type="common">Cryptophyte</name>
    <name type="synonym">Cryptomonas phi</name>
    <dbReference type="NCBI Taxonomy" id="55529"/>
    <lineage>
        <taxon>Eukaryota</taxon>
        <taxon>Cryptophyceae</taxon>
        <taxon>Pyrenomonadales</taxon>
        <taxon>Geminigeraceae</taxon>
        <taxon>Guillardia</taxon>
    </lineage>
</organism>
<evidence type="ECO:0000256" key="7">
    <source>
        <dbReference type="ARBA" id="ARBA00023136"/>
    </source>
</evidence>
<evidence type="ECO:0000256" key="5">
    <source>
        <dbReference type="ARBA" id="ARBA00022824"/>
    </source>
</evidence>
<feature type="transmembrane region" description="Helical" evidence="11">
    <location>
        <begin position="166"/>
        <end position="185"/>
    </location>
</feature>
<keyword evidence="3" id="KW-1003">Cell membrane</keyword>
<gene>
    <name evidence="12" type="ORF">GTHE00462_LOCUS32089</name>
</gene>
<dbReference type="AlphaFoldDB" id="A0A7S4PAY0"/>
<comment type="subcellular location">
    <subcellularLocation>
        <location evidence="2">Cell membrane</location>
        <topology evidence="2">Multi-pass membrane protein</topology>
    </subcellularLocation>
    <subcellularLocation>
        <location evidence="1">Endoplasmic reticulum membrane</location>
        <topology evidence="1">Multi-pass membrane protein</topology>
    </subcellularLocation>
</comment>
<reference evidence="12" key="1">
    <citation type="submission" date="2021-01" db="EMBL/GenBank/DDBJ databases">
        <authorList>
            <person name="Corre E."/>
            <person name="Pelletier E."/>
            <person name="Niang G."/>
            <person name="Scheremetjew M."/>
            <person name="Finn R."/>
            <person name="Kale V."/>
            <person name="Holt S."/>
            <person name="Cochrane G."/>
            <person name="Meng A."/>
            <person name="Brown T."/>
            <person name="Cohen L."/>
        </authorList>
    </citation>
    <scope>NUCLEOTIDE SEQUENCE</scope>
    <source>
        <strain evidence="12">CCMP 2712</strain>
    </source>
</reference>
<name>A0A7S4PAY0_GUITH</name>
<dbReference type="GO" id="GO:0005886">
    <property type="term" value="C:plasma membrane"/>
    <property type="evidence" value="ECO:0007669"/>
    <property type="project" value="UniProtKB-SubCell"/>
</dbReference>
<keyword evidence="4 11" id="KW-0812">Transmembrane</keyword>
<keyword evidence="7 11" id="KW-0472">Membrane</keyword>
<evidence type="ECO:0000256" key="3">
    <source>
        <dbReference type="ARBA" id="ARBA00022475"/>
    </source>
</evidence>
<feature type="transmembrane region" description="Helical" evidence="11">
    <location>
        <begin position="134"/>
        <end position="154"/>
    </location>
</feature>
<evidence type="ECO:0000256" key="11">
    <source>
        <dbReference type="SAM" id="Phobius"/>
    </source>
</evidence>
<evidence type="ECO:0000256" key="4">
    <source>
        <dbReference type="ARBA" id="ARBA00022692"/>
    </source>
</evidence>
<evidence type="ECO:0000256" key="9">
    <source>
        <dbReference type="ARBA" id="ARBA00034846"/>
    </source>
</evidence>
<sequence length="217" mass="24372">MTFLYCANCLALTFVPPWILYKYKLIEFAPVALVVQAAFVYAGTQLFQMILMATFVPSADPHEFNVSQECMKAFITLADVLGLHYLFQKRSSMGTAAGIGLSWSATESLFRRLVPLWVEARSLQFSWNHLLTSIEANISIAIHIAFALLVWLWIRKPNSRMTVSGVIVGQKFLFPLVTSFARYSAFVEYPVAAVIVQFIMAVVFGVTTWRLISAAKN</sequence>
<keyword evidence="6 11" id="KW-1133">Transmembrane helix</keyword>
<dbReference type="Pfam" id="PF09767">
    <property type="entry name" value="DUF2053"/>
    <property type="match status" value="1"/>
</dbReference>
<dbReference type="EMBL" id="HBKN01041020">
    <property type="protein sequence ID" value="CAE2329118.1"/>
    <property type="molecule type" value="Transcribed_RNA"/>
</dbReference>
<evidence type="ECO:0000313" key="12">
    <source>
        <dbReference type="EMBL" id="CAE2329118.1"/>
    </source>
</evidence>
<evidence type="ECO:0000256" key="8">
    <source>
        <dbReference type="ARBA" id="ARBA00034739"/>
    </source>
</evidence>
<dbReference type="GO" id="GO:0005789">
    <property type="term" value="C:endoplasmic reticulum membrane"/>
    <property type="evidence" value="ECO:0007669"/>
    <property type="project" value="UniProtKB-SubCell"/>
</dbReference>
<comment type="similarity">
    <text evidence="8">Belongs to the TMEM147 family.</text>
</comment>